<evidence type="ECO:0008006" key="4">
    <source>
        <dbReference type="Google" id="ProtNLM"/>
    </source>
</evidence>
<feature type="chain" id="PRO_5047305961" description="TonB C-terminal domain-containing protein" evidence="1">
    <location>
        <begin position="22"/>
        <end position="159"/>
    </location>
</feature>
<dbReference type="Proteomes" id="UP001597526">
    <property type="component" value="Unassembled WGS sequence"/>
</dbReference>
<accession>A0ABW5N392</accession>
<evidence type="ECO:0000313" key="3">
    <source>
        <dbReference type="Proteomes" id="UP001597526"/>
    </source>
</evidence>
<dbReference type="PROSITE" id="PS51257">
    <property type="entry name" value="PROKAR_LIPOPROTEIN"/>
    <property type="match status" value="1"/>
</dbReference>
<keyword evidence="1" id="KW-0732">Signal</keyword>
<proteinExistence type="predicted"/>
<protein>
    <recommendedName>
        <fullName evidence="4">TonB C-terminal domain-containing protein</fullName>
    </recommendedName>
</protein>
<sequence length="159" mass="18463">MRKFWCLYLLAVLTSCNYFQSQEKQTDQLINDKLLAIDWNDVDAYPLFENCDESANKQVQKECFQETMLNYFSSAFDDVEFEVENDINDTLYIDFLIDEHGFMTVLEIQEKDSIKKAVPELTTELSQRLNNLTTVAPALKRGTPVSIKFRLPIVLNTTN</sequence>
<dbReference type="RefSeq" id="WP_377768063.1">
    <property type="nucleotide sequence ID" value="NZ_JBHULB010000080.1"/>
</dbReference>
<comment type="caution">
    <text evidence="2">The sequence shown here is derived from an EMBL/GenBank/DDBJ whole genome shotgun (WGS) entry which is preliminary data.</text>
</comment>
<reference evidence="3" key="1">
    <citation type="journal article" date="2019" name="Int. J. Syst. Evol. Microbiol.">
        <title>The Global Catalogue of Microorganisms (GCM) 10K type strain sequencing project: providing services to taxonomists for standard genome sequencing and annotation.</title>
        <authorList>
            <consortium name="The Broad Institute Genomics Platform"/>
            <consortium name="The Broad Institute Genome Sequencing Center for Infectious Disease"/>
            <person name="Wu L."/>
            <person name="Ma J."/>
        </authorList>
    </citation>
    <scope>NUCLEOTIDE SEQUENCE [LARGE SCALE GENOMIC DNA]</scope>
    <source>
        <strain evidence="3">KCTC 52368</strain>
    </source>
</reference>
<gene>
    <name evidence="2" type="ORF">ACFSQJ_16485</name>
</gene>
<dbReference type="EMBL" id="JBHULB010000080">
    <property type="protein sequence ID" value="MFD2588534.1"/>
    <property type="molecule type" value="Genomic_DNA"/>
</dbReference>
<feature type="signal peptide" evidence="1">
    <location>
        <begin position="1"/>
        <end position="21"/>
    </location>
</feature>
<keyword evidence="3" id="KW-1185">Reference proteome</keyword>
<evidence type="ECO:0000256" key="1">
    <source>
        <dbReference type="SAM" id="SignalP"/>
    </source>
</evidence>
<name>A0ABW5N392_9FLAO</name>
<evidence type="ECO:0000313" key="2">
    <source>
        <dbReference type="EMBL" id="MFD2588534.1"/>
    </source>
</evidence>
<organism evidence="2 3">
    <name type="scientific">Croceitalea marina</name>
    <dbReference type="NCBI Taxonomy" id="1775166"/>
    <lineage>
        <taxon>Bacteria</taxon>
        <taxon>Pseudomonadati</taxon>
        <taxon>Bacteroidota</taxon>
        <taxon>Flavobacteriia</taxon>
        <taxon>Flavobacteriales</taxon>
        <taxon>Flavobacteriaceae</taxon>
        <taxon>Croceitalea</taxon>
    </lineage>
</organism>